<organism evidence="3 4">
    <name type="scientific">Lophiostoma macrostomum CBS 122681</name>
    <dbReference type="NCBI Taxonomy" id="1314788"/>
    <lineage>
        <taxon>Eukaryota</taxon>
        <taxon>Fungi</taxon>
        <taxon>Dikarya</taxon>
        <taxon>Ascomycota</taxon>
        <taxon>Pezizomycotina</taxon>
        <taxon>Dothideomycetes</taxon>
        <taxon>Pleosporomycetidae</taxon>
        <taxon>Pleosporales</taxon>
        <taxon>Lophiostomataceae</taxon>
        <taxon>Lophiostoma</taxon>
    </lineage>
</organism>
<dbReference type="InterPro" id="IPR019595">
    <property type="entry name" value="DUF2470"/>
</dbReference>
<dbReference type="Proteomes" id="UP000799324">
    <property type="component" value="Unassembled WGS sequence"/>
</dbReference>
<dbReference type="SUPFAM" id="SSF50475">
    <property type="entry name" value="FMN-binding split barrel"/>
    <property type="match status" value="1"/>
</dbReference>
<keyword evidence="4" id="KW-1185">Reference proteome</keyword>
<evidence type="ECO:0000313" key="3">
    <source>
        <dbReference type="EMBL" id="KAF2654071.1"/>
    </source>
</evidence>
<dbReference type="Gene3D" id="3.20.180.10">
    <property type="entry name" value="PNP-oxidase-like"/>
    <property type="match status" value="1"/>
</dbReference>
<reference evidence="3" key="1">
    <citation type="journal article" date="2020" name="Stud. Mycol.">
        <title>101 Dothideomycetes genomes: a test case for predicting lifestyles and emergence of pathogens.</title>
        <authorList>
            <person name="Haridas S."/>
            <person name="Albert R."/>
            <person name="Binder M."/>
            <person name="Bloem J."/>
            <person name="Labutti K."/>
            <person name="Salamov A."/>
            <person name="Andreopoulos B."/>
            <person name="Baker S."/>
            <person name="Barry K."/>
            <person name="Bills G."/>
            <person name="Bluhm B."/>
            <person name="Cannon C."/>
            <person name="Castanera R."/>
            <person name="Culley D."/>
            <person name="Daum C."/>
            <person name="Ezra D."/>
            <person name="Gonzalez J."/>
            <person name="Henrissat B."/>
            <person name="Kuo A."/>
            <person name="Liang C."/>
            <person name="Lipzen A."/>
            <person name="Lutzoni F."/>
            <person name="Magnuson J."/>
            <person name="Mondo S."/>
            <person name="Nolan M."/>
            <person name="Ohm R."/>
            <person name="Pangilinan J."/>
            <person name="Park H.-J."/>
            <person name="Ramirez L."/>
            <person name="Alfaro M."/>
            <person name="Sun H."/>
            <person name="Tritt A."/>
            <person name="Yoshinaga Y."/>
            <person name="Zwiers L.-H."/>
            <person name="Turgeon B."/>
            <person name="Goodwin S."/>
            <person name="Spatafora J."/>
            <person name="Crous P."/>
            <person name="Grigoriev I."/>
        </authorList>
    </citation>
    <scope>NUCLEOTIDE SEQUENCE</scope>
    <source>
        <strain evidence="3">CBS 122681</strain>
    </source>
</reference>
<dbReference type="AlphaFoldDB" id="A0A6A6T4H1"/>
<dbReference type="EMBL" id="MU004370">
    <property type="protein sequence ID" value="KAF2654071.1"/>
    <property type="molecule type" value="Genomic_DNA"/>
</dbReference>
<name>A0A6A6T4H1_9PLEO</name>
<keyword evidence="1" id="KW-0812">Transmembrane</keyword>
<dbReference type="OrthoDB" id="5553410at2759"/>
<evidence type="ECO:0000256" key="1">
    <source>
        <dbReference type="SAM" id="Phobius"/>
    </source>
</evidence>
<accession>A0A6A6T4H1</accession>
<evidence type="ECO:0000313" key="4">
    <source>
        <dbReference type="Proteomes" id="UP000799324"/>
    </source>
</evidence>
<proteinExistence type="predicted"/>
<gene>
    <name evidence="3" type="ORF">K491DRAFT_717481</name>
</gene>
<dbReference type="PANTHER" id="PTHR37783">
    <property type="entry name" value="MEMBRANE PROTEIN, PUTATIVE (AFU_ORTHOLOGUE AFUA_1G04315)-RELATED"/>
    <property type="match status" value="1"/>
</dbReference>
<evidence type="ECO:0000259" key="2">
    <source>
        <dbReference type="Pfam" id="PF10615"/>
    </source>
</evidence>
<feature type="transmembrane region" description="Helical" evidence="1">
    <location>
        <begin position="190"/>
        <end position="209"/>
    </location>
</feature>
<protein>
    <submittedName>
        <fullName evidence="3">Integral membrane protein-like protein</fullName>
    </submittedName>
</protein>
<dbReference type="Pfam" id="PF10615">
    <property type="entry name" value="DUF2470"/>
    <property type="match status" value="1"/>
</dbReference>
<keyword evidence="1" id="KW-1133">Transmembrane helix</keyword>
<sequence>MATPDAQEAAARERIIKHMNADHNDSIQRYLEDSEEAHFYQLRNARMTDISQNEMKFQYAGKQAIIPFDPPLKSLREARERLVQMDKDSTQSLGRSDIRITEFIPCYVKLGHFLNFSQCMLTYLLLPRSANFKPGSLLFDHLLYRVPAFANFISAVRLYIVVIMVGIHVVESSLMVKKLRKHGVTPLDRVWWLWVGTAFVEGITSFWRVDELVAKKRQEKEAKKH</sequence>
<keyword evidence="1" id="KW-0472">Membrane</keyword>
<feature type="transmembrane region" description="Helical" evidence="1">
    <location>
        <begin position="148"/>
        <end position="170"/>
    </location>
</feature>
<feature type="domain" description="DUF2470" evidence="2">
    <location>
        <begin position="13"/>
        <end position="85"/>
    </location>
</feature>
<dbReference type="InterPro" id="IPR037119">
    <property type="entry name" value="Haem_oxidase_HugZ-like_sf"/>
</dbReference>
<dbReference type="PANTHER" id="PTHR37783:SF1">
    <property type="entry name" value="MEMBRANE PROTEIN, PUTATIVE (AFU_ORTHOLOGUE AFUA_1G04315)-RELATED"/>
    <property type="match status" value="1"/>
</dbReference>